<proteinExistence type="predicted"/>
<organism evidence="1 2">
    <name type="scientific">Seiridium cardinale</name>
    <dbReference type="NCBI Taxonomy" id="138064"/>
    <lineage>
        <taxon>Eukaryota</taxon>
        <taxon>Fungi</taxon>
        <taxon>Dikarya</taxon>
        <taxon>Ascomycota</taxon>
        <taxon>Pezizomycotina</taxon>
        <taxon>Sordariomycetes</taxon>
        <taxon>Xylariomycetidae</taxon>
        <taxon>Amphisphaeriales</taxon>
        <taxon>Sporocadaceae</taxon>
        <taxon>Seiridium</taxon>
    </lineage>
</organism>
<evidence type="ECO:0000313" key="1">
    <source>
        <dbReference type="EMBL" id="KAK9770135.1"/>
    </source>
</evidence>
<accession>A0ABR2X8T0</accession>
<evidence type="ECO:0000313" key="2">
    <source>
        <dbReference type="Proteomes" id="UP001465668"/>
    </source>
</evidence>
<keyword evidence="2" id="KW-1185">Reference proteome</keyword>
<protein>
    <submittedName>
        <fullName evidence="1">Uncharacterized protein</fullName>
    </submittedName>
</protein>
<name>A0ABR2X8T0_9PEZI</name>
<comment type="caution">
    <text evidence="1">The sequence shown here is derived from an EMBL/GenBank/DDBJ whole genome shotgun (WGS) entry which is preliminary data.</text>
</comment>
<dbReference type="EMBL" id="JARVKM010000100">
    <property type="protein sequence ID" value="KAK9770135.1"/>
    <property type="molecule type" value="Genomic_DNA"/>
</dbReference>
<sequence length="222" mass="24600">MRQATAELYIIVQCEKNVAKKIRKFLNEKLVREDFEPDSKIRVVGTRLIPLSSNEDGHIRVHGTVGEEETLCGLSISINRGDRCRRATCGGLIVASGMAGSDVCGHLLESLRKTMRSPSIDEDEGTNDDESQYDINEPLEILGQSLTATCSMERQSQPMGSTADKEIGKIASDSFQDNPCQSILTRRLPTFNTDTAYQMSSLRDRVRHQAVLHGILKMESAV</sequence>
<gene>
    <name evidence="1" type="ORF">SCAR479_13166</name>
</gene>
<dbReference type="Proteomes" id="UP001465668">
    <property type="component" value="Unassembled WGS sequence"/>
</dbReference>
<reference evidence="1 2" key="1">
    <citation type="submission" date="2024-02" db="EMBL/GenBank/DDBJ databases">
        <title>First draft genome assembly of two strains of Seiridium cardinale.</title>
        <authorList>
            <person name="Emiliani G."/>
            <person name="Scali E."/>
        </authorList>
    </citation>
    <scope>NUCLEOTIDE SEQUENCE [LARGE SCALE GENOMIC DNA]</scope>
    <source>
        <strain evidence="1 2">BM-138-000479</strain>
    </source>
</reference>